<comment type="caution">
    <text evidence="1">The sequence shown here is derived from an EMBL/GenBank/DDBJ whole genome shotgun (WGS) entry which is preliminary data.</text>
</comment>
<sequence length="88" mass="10075">MDYQCCEATIRTIPPMKFNLHRVNLKEEPLTRKTQESVLICVICGQPKVAKQPPPAGHKNNQWKKMSNTVIKIENLSKIYPRISSAKL</sequence>
<gene>
    <name evidence="1" type="ORF">DDZ16_19140</name>
</gene>
<protein>
    <submittedName>
        <fullName evidence="1">Uncharacterized protein</fullName>
    </submittedName>
</protein>
<dbReference type="AlphaFoldDB" id="A0A2U2B3V6"/>
<evidence type="ECO:0000313" key="1">
    <source>
        <dbReference type="EMBL" id="PWD97752.1"/>
    </source>
</evidence>
<name>A0A2U2B3V6_9BACT</name>
<evidence type="ECO:0000313" key="2">
    <source>
        <dbReference type="Proteomes" id="UP000244956"/>
    </source>
</evidence>
<dbReference type="Proteomes" id="UP000244956">
    <property type="component" value="Unassembled WGS sequence"/>
</dbReference>
<proteinExistence type="predicted"/>
<keyword evidence="2" id="KW-1185">Reference proteome</keyword>
<dbReference type="EMBL" id="QEWP01000026">
    <property type="protein sequence ID" value="PWD97752.1"/>
    <property type="molecule type" value="Genomic_DNA"/>
</dbReference>
<accession>A0A2U2B3V6</accession>
<organism evidence="1 2">
    <name type="scientific">Marinilabilia rubra</name>
    <dbReference type="NCBI Taxonomy" id="2162893"/>
    <lineage>
        <taxon>Bacteria</taxon>
        <taxon>Pseudomonadati</taxon>
        <taxon>Bacteroidota</taxon>
        <taxon>Bacteroidia</taxon>
        <taxon>Marinilabiliales</taxon>
        <taxon>Marinilabiliaceae</taxon>
        <taxon>Marinilabilia</taxon>
    </lineage>
</organism>
<reference evidence="1 2" key="1">
    <citation type="submission" date="2018-05" db="EMBL/GenBank/DDBJ databases">
        <title>Marinilabilia rubrum sp. nov., isolated from saltern sediment.</title>
        <authorList>
            <person name="Zhang R."/>
        </authorList>
    </citation>
    <scope>NUCLEOTIDE SEQUENCE [LARGE SCALE GENOMIC DNA]</scope>
    <source>
        <strain evidence="1 2">WTE16</strain>
    </source>
</reference>